<evidence type="ECO:0000313" key="7">
    <source>
        <dbReference type="EMBL" id="GAA2815726.1"/>
    </source>
</evidence>
<dbReference type="InterPro" id="IPR013324">
    <property type="entry name" value="RNA_pol_sigma_r3/r4-like"/>
</dbReference>
<evidence type="ECO:0000256" key="3">
    <source>
        <dbReference type="ARBA" id="ARBA00023082"/>
    </source>
</evidence>
<accession>A0ABN3VN80</accession>
<protein>
    <recommendedName>
        <fullName evidence="6">RNA polymerase sigma factor 70 region 4 type 2 domain-containing protein</fullName>
    </recommendedName>
</protein>
<evidence type="ECO:0000259" key="6">
    <source>
        <dbReference type="Pfam" id="PF08281"/>
    </source>
</evidence>
<organism evidence="7 8">
    <name type="scientific">Saccharopolyspora taberi</name>
    <dbReference type="NCBI Taxonomy" id="60895"/>
    <lineage>
        <taxon>Bacteria</taxon>
        <taxon>Bacillati</taxon>
        <taxon>Actinomycetota</taxon>
        <taxon>Actinomycetes</taxon>
        <taxon>Pseudonocardiales</taxon>
        <taxon>Pseudonocardiaceae</taxon>
        <taxon>Saccharopolyspora</taxon>
    </lineage>
</organism>
<proteinExistence type="inferred from homology"/>
<dbReference type="SUPFAM" id="SSF88659">
    <property type="entry name" value="Sigma3 and sigma4 domains of RNA polymerase sigma factors"/>
    <property type="match status" value="1"/>
</dbReference>
<dbReference type="EMBL" id="BAAAUX010000029">
    <property type="protein sequence ID" value="GAA2815726.1"/>
    <property type="molecule type" value="Genomic_DNA"/>
</dbReference>
<comment type="similarity">
    <text evidence="1">Belongs to the sigma-70 factor family. ECF subfamily.</text>
</comment>
<keyword evidence="8" id="KW-1185">Reference proteome</keyword>
<dbReference type="SUPFAM" id="SSF88946">
    <property type="entry name" value="Sigma2 domain of RNA polymerase sigma factors"/>
    <property type="match status" value="1"/>
</dbReference>
<dbReference type="PANTHER" id="PTHR43133:SF8">
    <property type="entry name" value="RNA POLYMERASE SIGMA FACTOR HI_1459-RELATED"/>
    <property type="match status" value="1"/>
</dbReference>
<dbReference type="InterPro" id="IPR036388">
    <property type="entry name" value="WH-like_DNA-bd_sf"/>
</dbReference>
<dbReference type="RefSeq" id="WP_344685297.1">
    <property type="nucleotide sequence ID" value="NZ_BAAAUX010000029.1"/>
</dbReference>
<feature type="domain" description="RNA polymerase sigma factor 70 region 4 type 2" evidence="6">
    <location>
        <begin position="113"/>
        <end position="164"/>
    </location>
</feature>
<dbReference type="InterPro" id="IPR039425">
    <property type="entry name" value="RNA_pol_sigma-70-like"/>
</dbReference>
<dbReference type="InterPro" id="IPR013325">
    <property type="entry name" value="RNA_pol_sigma_r2"/>
</dbReference>
<keyword evidence="4" id="KW-0238">DNA-binding</keyword>
<evidence type="ECO:0000256" key="5">
    <source>
        <dbReference type="ARBA" id="ARBA00023163"/>
    </source>
</evidence>
<dbReference type="CDD" id="cd06171">
    <property type="entry name" value="Sigma70_r4"/>
    <property type="match status" value="1"/>
</dbReference>
<name>A0ABN3VN80_9PSEU</name>
<keyword evidence="3" id="KW-0731">Sigma factor</keyword>
<dbReference type="Pfam" id="PF08281">
    <property type="entry name" value="Sigma70_r4_2"/>
    <property type="match status" value="1"/>
</dbReference>
<reference evidence="7 8" key="1">
    <citation type="journal article" date="2019" name="Int. J. Syst. Evol. Microbiol.">
        <title>The Global Catalogue of Microorganisms (GCM) 10K type strain sequencing project: providing services to taxonomists for standard genome sequencing and annotation.</title>
        <authorList>
            <consortium name="The Broad Institute Genomics Platform"/>
            <consortium name="The Broad Institute Genome Sequencing Center for Infectious Disease"/>
            <person name="Wu L."/>
            <person name="Ma J."/>
        </authorList>
    </citation>
    <scope>NUCLEOTIDE SEQUENCE [LARGE SCALE GENOMIC DNA]</scope>
    <source>
        <strain evidence="7 8">JCM 9383</strain>
    </source>
</reference>
<dbReference type="Gene3D" id="1.10.1740.10">
    <property type="match status" value="1"/>
</dbReference>
<keyword evidence="2" id="KW-0805">Transcription regulation</keyword>
<evidence type="ECO:0000256" key="4">
    <source>
        <dbReference type="ARBA" id="ARBA00023125"/>
    </source>
</evidence>
<dbReference type="InterPro" id="IPR014284">
    <property type="entry name" value="RNA_pol_sigma-70_dom"/>
</dbReference>
<evidence type="ECO:0000256" key="1">
    <source>
        <dbReference type="ARBA" id="ARBA00010641"/>
    </source>
</evidence>
<dbReference type="NCBIfam" id="TIGR02937">
    <property type="entry name" value="sigma70-ECF"/>
    <property type="match status" value="1"/>
</dbReference>
<comment type="caution">
    <text evidence="7">The sequence shown here is derived from an EMBL/GenBank/DDBJ whole genome shotgun (WGS) entry which is preliminary data.</text>
</comment>
<evidence type="ECO:0000313" key="8">
    <source>
        <dbReference type="Proteomes" id="UP001500979"/>
    </source>
</evidence>
<keyword evidence="5" id="KW-0804">Transcription</keyword>
<sequence>MFGPEEPGEPFEEFYLATAEQVVRVITRMAAGNSHLGEEISQQAYVAMLECWPKRRHASQEDNRRYVIGIAAKKLADWYRRLRDWDAIDDENDCPAVDPGFDKVLNELSVFKAVRDLIEQQPAHRRSVGVLYFVEEWPYQEIAEALAISESTVRTQIERLRGHLKPLIHQLYGGGERS</sequence>
<gene>
    <name evidence="7" type="ORF">GCM10010470_58990</name>
</gene>
<dbReference type="PANTHER" id="PTHR43133">
    <property type="entry name" value="RNA POLYMERASE ECF-TYPE SIGMA FACTO"/>
    <property type="match status" value="1"/>
</dbReference>
<dbReference type="Proteomes" id="UP001500979">
    <property type="component" value="Unassembled WGS sequence"/>
</dbReference>
<dbReference type="InterPro" id="IPR013249">
    <property type="entry name" value="RNA_pol_sigma70_r4_t2"/>
</dbReference>
<evidence type="ECO:0000256" key="2">
    <source>
        <dbReference type="ARBA" id="ARBA00023015"/>
    </source>
</evidence>
<dbReference type="Gene3D" id="1.10.10.10">
    <property type="entry name" value="Winged helix-like DNA-binding domain superfamily/Winged helix DNA-binding domain"/>
    <property type="match status" value="1"/>
</dbReference>